<accession>A0AAW9A930</accession>
<dbReference type="Pfam" id="PF03013">
    <property type="entry name" value="Pyr_excise"/>
    <property type="match status" value="1"/>
</dbReference>
<protein>
    <submittedName>
        <fullName evidence="1">TIGR02328 family protein</fullName>
    </submittedName>
</protein>
<comment type="caution">
    <text evidence="1">The sequence shown here is derived from an EMBL/GenBank/DDBJ whole genome shotgun (WGS) entry which is preliminary data.</text>
</comment>
<proteinExistence type="predicted"/>
<gene>
    <name evidence="1" type="ORF">QTL97_01635</name>
</gene>
<reference evidence="1 2" key="1">
    <citation type="submission" date="2023-06" db="EMBL/GenBank/DDBJ databases">
        <title>Sporosarcina sp. nov., isolated from Korean traditional fermented seafood 'Jeotgal'.</title>
        <authorList>
            <person name="Yang A.I."/>
            <person name="Shin N.-R."/>
        </authorList>
    </citation>
    <scope>NUCLEOTIDE SEQUENCE [LARGE SCALE GENOMIC DNA]</scope>
    <source>
        <strain evidence="1 2">KCTC43456</strain>
    </source>
</reference>
<evidence type="ECO:0000313" key="2">
    <source>
        <dbReference type="Proteomes" id="UP001271648"/>
    </source>
</evidence>
<dbReference type="NCBIfam" id="TIGR02328">
    <property type="entry name" value="TIGR02328 family protein"/>
    <property type="match status" value="1"/>
</dbReference>
<organism evidence="1 2">
    <name type="scientific">Sporosarcina thermotolerans</name>
    <dbReference type="NCBI Taxonomy" id="633404"/>
    <lineage>
        <taxon>Bacteria</taxon>
        <taxon>Bacillati</taxon>
        <taxon>Bacillota</taxon>
        <taxon>Bacilli</taxon>
        <taxon>Bacillales</taxon>
        <taxon>Caryophanaceae</taxon>
        <taxon>Sporosarcina</taxon>
    </lineage>
</organism>
<dbReference type="RefSeq" id="WP_283731780.1">
    <property type="nucleotide sequence ID" value="NZ_CP125968.1"/>
</dbReference>
<sequence length="122" mass="14663">MRLWHEDLISKLPRQQLLGQHRECCALRGLGWKKKHATVDYVFEYPPFKLYHYHMKVMKEMKRRGYQNDRKWEDPAYRGKNCPAYDELIECPDDTLKYPEHDGNYLTECLENLAGKGIYIPQ</sequence>
<dbReference type="EMBL" id="JAUBDJ010000001">
    <property type="protein sequence ID" value="MDW0115638.1"/>
    <property type="molecule type" value="Genomic_DNA"/>
</dbReference>
<dbReference type="InterPro" id="IPR012650">
    <property type="entry name" value="CHP02328"/>
</dbReference>
<dbReference type="InterPro" id="IPR004260">
    <property type="entry name" value="Pyr-dimer_DNA_glycosylase"/>
</dbReference>
<evidence type="ECO:0000313" key="1">
    <source>
        <dbReference type="EMBL" id="MDW0115638.1"/>
    </source>
</evidence>
<name>A0AAW9A930_9BACL</name>
<dbReference type="Proteomes" id="UP001271648">
    <property type="component" value="Unassembled WGS sequence"/>
</dbReference>
<keyword evidence="2" id="KW-1185">Reference proteome</keyword>
<dbReference type="AlphaFoldDB" id="A0AAW9A930"/>